<dbReference type="RefSeq" id="WP_130541569.1">
    <property type="nucleotide sequence ID" value="NZ_CP042431.1"/>
</dbReference>
<evidence type="ECO:0000313" key="3">
    <source>
        <dbReference type="Proteomes" id="UP000293874"/>
    </source>
</evidence>
<comment type="caution">
    <text evidence="2">The sequence shown here is derived from an EMBL/GenBank/DDBJ whole genome shotgun (WGS) entry which is preliminary data.</text>
</comment>
<accession>A0A4V2F0R3</accession>
<reference evidence="2 3" key="1">
    <citation type="submission" date="2019-02" db="EMBL/GenBank/DDBJ databases">
        <title>Genomic Encyclopedia of Type Strains, Phase IV (KMG-IV): sequencing the most valuable type-strain genomes for metagenomic binning, comparative biology and taxonomic classification.</title>
        <authorList>
            <person name="Goeker M."/>
        </authorList>
    </citation>
    <scope>NUCLEOTIDE SEQUENCE [LARGE SCALE GENOMIC DNA]</scope>
    <source>
        <strain evidence="2 3">DSM 18116</strain>
    </source>
</reference>
<keyword evidence="1" id="KW-0732">Signal</keyword>
<organism evidence="2 3">
    <name type="scientific">Pseudobacter ginsenosidimutans</name>
    <dbReference type="NCBI Taxonomy" id="661488"/>
    <lineage>
        <taxon>Bacteria</taxon>
        <taxon>Pseudomonadati</taxon>
        <taxon>Bacteroidota</taxon>
        <taxon>Chitinophagia</taxon>
        <taxon>Chitinophagales</taxon>
        <taxon>Chitinophagaceae</taxon>
        <taxon>Pseudobacter</taxon>
    </lineage>
</organism>
<sequence length="226" mass="25537">MKYIKYILIITLSACLAGCSKETLDLWNTSNKLWFANVDTLVMASFKKLPANENEFNVKVPVQMAGKTADHDRKFTVEVLKDKRNPETSYKIDDPVVPADSIRGAFKLKITKTPNLVTETDTVTFILRSAGEFETGLATNLRCTVIITNKYTKPAWWYDNQCGAYSEAKHEVLFTVFGNDDDIRGGGATTYSNSYNWGHVDALYNLWKLNTYCEQNGLPFRFANGK</sequence>
<evidence type="ECO:0000313" key="2">
    <source>
        <dbReference type="EMBL" id="RZS71031.1"/>
    </source>
</evidence>
<gene>
    <name evidence="2" type="ORF">EV199_2931</name>
</gene>
<dbReference type="EMBL" id="SGXA01000002">
    <property type="protein sequence ID" value="RZS71031.1"/>
    <property type="molecule type" value="Genomic_DNA"/>
</dbReference>
<dbReference type="Pfam" id="PF16132">
    <property type="entry name" value="DUF4843"/>
    <property type="match status" value="1"/>
</dbReference>
<protein>
    <submittedName>
        <fullName evidence="2">Uncharacterized protein DUF4843</fullName>
    </submittedName>
</protein>
<evidence type="ECO:0000256" key="1">
    <source>
        <dbReference type="SAM" id="SignalP"/>
    </source>
</evidence>
<feature type="signal peptide" evidence="1">
    <location>
        <begin position="1"/>
        <end position="17"/>
    </location>
</feature>
<name>A0A4V2F0R3_9BACT</name>
<dbReference type="Proteomes" id="UP000293874">
    <property type="component" value="Unassembled WGS sequence"/>
</dbReference>
<dbReference type="InterPro" id="IPR032299">
    <property type="entry name" value="DUF4843"/>
</dbReference>
<dbReference type="AlphaFoldDB" id="A0A4V2F0R3"/>
<proteinExistence type="predicted"/>
<feature type="chain" id="PRO_5020441169" evidence="1">
    <location>
        <begin position="18"/>
        <end position="226"/>
    </location>
</feature>
<keyword evidence="3" id="KW-1185">Reference proteome</keyword>
<dbReference type="OrthoDB" id="1094829at2"/>